<dbReference type="AlphaFoldDB" id="A0A6A2YKF4"/>
<sequence>MLQCTWKGGNPYFVFSLDKQREVYVANTWKEGSNRGNCPDCMFLIHSRKGSHKEHGISDNESNLLGKMKIQTSSHNHRKNKGLQEKVVEAFKSSHSSKPRLRSSTSIMEDSSRGPCQDIDNNSASFDTTNNSAEELPPNLELIAIVVRNHLPKSAPCRGLGLKVSPEVVKQHVETVEASVQCACSLNTGDCSTSMDILVPAGIHGGPRTINGVPSSLIDRWRSGEHCDCGGWDLGCPLTLLKSRSSKETSLPSTYTLDAGKLFDFSVQGSKNGSPKLRIANVHDGLYYIHFQSTLSAPRSFSIAVAYIHARSPDFRPKNVKPSR</sequence>
<dbReference type="EMBL" id="VEPZ02001356">
    <property type="protein sequence ID" value="KAE8677634.1"/>
    <property type="molecule type" value="Genomic_DNA"/>
</dbReference>
<name>A0A6A2YKF4_HIBSY</name>
<comment type="caution">
    <text evidence="2">The sequence shown here is derived from an EMBL/GenBank/DDBJ whole genome shotgun (WGS) entry which is preliminary data.</text>
</comment>
<evidence type="ECO:0000256" key="1">
    <source>
        <dbReference type="SAM" id="MobiDB-lite"/>
    </source>
</evidence>
<proteinExistence type="predicted"/>
<dbReference type="Proteomes" id="UP000436088">
    <property type="component" value="Unassembled WGS sequence"/>
</dbReference>
<dbReference type="InterPro" id="IPR021916">
    <property type="entry name" value="DUF3527"/>
</dbReference>
<accession>A0A6A2YKF4</accession>
<dbReference type="PANTHER" id="PTHR31390:SF2">
    <property type="entry name" value="EXPRESSED PROTEIN"/>
    <property type="match status" value="1"/>
</dbReference>
<organism evidence="2 3">
    <name type="scientific">Hibiscus syriacus</name>
    <name type="common">Rose of Sharon</name>
    <dbReference type="NCBI Taxonomy" id="106335"/>
    <lineage>
        <taxon>Eukaryota</taxon>
        <taxon>Viridiplantae</taxon>
        <taxon>Streptophyta</taxon>
        <taxon>Embryophyta</taxon>
        <taxon>Tracheophyta</taxon>
        <taxon>Spermatophyta</taxon>
        <taxon>Magnoliopsida</taxon>
        <taxon>eudicotyledons</taxon>
        <taxon>Gunneridae</taxon>
        <taxon>Pentapetalae</taxon>
        <taxon>rosids</taxon>
        <taxon>malvids</taxon>
        <taxon>Malvales</taxon>
        <taxon>Malvaceae</taxon>
        <taxon>Malvoideae</taxon>
        <taxon>Hibiscus</taxon>
    </lineage>
</organism>
<reference evidence="2" key="1">
    <citation type="submission" date="2019-09" db="EMBL/GenBank/DDBJ databases">
        <title>Draft genome information of white flower Hibiscus syriacus.</title>
        <authorList>
            <person name="Kim Y.-M."/>
        </authorList>
    </citation>
    <scope>NUCLEOTIDE SEQUENCE [LARGE SCALE GENOMIC DNA]</scope>
    <source>
        <strain evidence="2">YM2019G1</strain>
    </source>
</reference>
<feature type="region of interest" description="Disordered" evidence="1">
    <location>
        <begin position="90"/>
        <end position="133"/>
    </location>
</feature>
<evidence type="ECO:0000313" key="3">
    <source>
        <dbReference type="Proteomes" id="UP000436088"/>
    </source>
</evidence>
<keyword evidence="3" id="KW-1185">Reference proteome</keyword>
<dbReference type="PANTHER" id="PTHR31390">
    <property type="entry name" value="EXPRESSED PROTEIN"/>
    <property type="match status" value="1"/>
</dbReference>
<feature type="compositionally biased region" description="Polar residues" evidence="1">
    <location>
        <begin position="119"/>
        <end position="133"/>
    </location>
</feature>
<gene>
    <name evidence="2" type="ORF">F3Y22_tig00111504pilonHSYRG00051</name>
</gene>
<protein>
    <submittedName>
        <fullName evidence="2">U-box domain-containing protein 72-like</fullName>
    </submittedName>
</protein>
<dbReference type="Pfam" id="PF12043">
    <property type="entry name" value="DUF3527"/>
    <property type="match status" value="1"/>
</dbReference>
<evidence type="ECO:0000313" key="2">
    <source>
        <dbReference type="EMBL" id="KAE8677634.1"/>
    </source>
</evidence>